<evidence type="ECO:0000256" key="3">
    <source>
        <dbReference type="ARBA" id="ARBA00004729"/>
    </source>
</evidence>
<sequence length="177" mass="19198">MTQHRVWKFGDNVDTDAIIPGRFLANWNSHPENLRKCCFVDVRPEFSAQVSPGDVIVGGRNFGCGSSRESAPVSIRMSGVSMVIAESFGRIFYRNSINIGLLAIVSPDAVAGIRDGDCIAVDLGRGVIRNCTRDEEYGFTPFPSFIGKLVELGGLGPYVRSRLGLEEQSEGEKAGKA</sequence>
<dbReference type="HAMAP" id="MF_01032">
    <property type="entry name" value="LeuD_type2"/>
    <property type="match status" value="1"/>
</dbReference>
<dbReference type="InterPro" id="IPR000573">
    <property type="entry name" value="AconitaseA/IPMdHydase_ssu_swvl"/>
</dbReference>
<keyword evidence="5 9" id="KW-0432">Leucine biosynthesis</keyword>
<proteinExistence type="inferred from homology"/>
<gene>
    <name evidence="9" type="primary">leuD</name>
    <name evidence="11" type="ORF">K8W16_12215</name>
</gene>
<evidence type="ECO:0000256" key="9">
    <source>
        <dbReference type="HAMAP-Rule" id="MF_01032"/>
    </source>
</evidence>
<evidence type="ECO:0000256" key="2">
    <source>
        <dbReference type="ARBA" id="ARBA00002695"/>
    </source>
</evidence>
<comment type="function">
    <text evidence="2 9">Catalyzes the isomerization between 2-isopropylmalate and 3-isopropylmalate, via the formation of 2-isopropylmaleate.</text>
</comment>
<dbReference type="InterPro" id="IPR050075">
    <property type="entry name" value="LeuD"/>
</dbReference>
<evidence type="ECO:0000256" key="4">
    <source>
        <dbReference type="ARBA" id="ARBA00011271"/>
    </source>
</evidence>
<dbReference type="SUPFAM" id="SSF52016">
    <property type="entry name" value="LeuD/IlvD-like"/>
    <property type="match status" value="1"/>
</dbReference>
<feature type="domain" description="Aconitase A/isopropylmalate dehydratase small subunit swivel" evidence="10">
    <location>
        <begin position="55"/>
        <end position="106"/>
    </location>
</feature>
<evidence type="ECO:0000256" key="5">
    <source>
        <dbReference type="ARBA" id="ARBA00022430"/>
    </source>
</evidence>
<protein>
    <recommendedName>
        <fullName evidence="9">3-isopropylmalate dehydratase small subunit</fullName>
        <ecNumber evidence="9">4.2.1.33</ecNumber>
    </recommendedName>
    <alternativeName>
        <fullName evidence="9">Alpha-IPM isomerase</fullName>
        <shortName evidence="9">IPMI</shortName>
    </alternativeName>
    <alternativeName>
        <fullName evidence="9">Isopropylmalate isomerase</fullName>
    </alternativeName>
</protein>
<keyword evidence="6 9" id="KW-0028">Amino-acid biosynthesis</keyword>
<dbReference type="PANTHER" id="PTHR43345">
    <property type="entry name" value="3-ISOPROPYLMALATE DEHYDRATASE SMALL SUBUNIT 2-RELATED-RELATED"/>
    <property type="match status" value="1"/>
</dbReference>
<reference evidence="11" key="2">
    <citation type="submission" date="2021-09" db="EMBL/GenBank/DDBJ databases">
        <authorList>
            <person name="Gilroy R."/>
        </authorList>
    </citation>
    <scope>NUCLEOTIDE SEQUENCE</scope>
    <source>
        <strain evidence="11">ChiGjej2B2-19336</strain>
    </source>
</reference>
<evidence type="ECO:0000256" key="1">
    <source>
        <dbReference type="ARBA" id="ARBA00000491"/>
    </source>
</evidence>
<dbReference type="PANTHER" id="PTHR43345:SF9">
    <property type="entry name" value="3-ISOPROPYLMALATE DEHYDRATASE SMALL SUBUNIT"/>
    <property type="match status" value="1"/>
</dbReference>
<comment type="pathway">
    <text evidence="3 9">Amino-acid biosynthesis; L-leucine biosynthesis; L-leucine from 3-methyl-2-oxobutanoate: step 2/4.</text>
</comment>
<evidence type="ECO:0000313" key="12">
    <source>
        <dbReference type="Proteomes" id="UP000698963"/>
    </source>
</evidence>
<dbReference type="AlphaFoldDB" id="A0A921AZ18"/>
<evidence type="ECO:0000259" key="10">
    <source>
        <dbReference type="Pfam" id="PF00694"/>
    </source>
</evidence>
<organism evidence="11 12">
    <name type="scientific">Mailhella massiliensis</name>
    <dbReference type="NCBI Taxonomy" id="1903261"/>
    <lineage>
        <taxon>Bacteria</taxon>
        <taxon>Pseudomonadati</taxon>
        <taxon>Thermodesulfobacteriota</taxon>
        <taxon>Desulfovibrionia</taxon>
        <taxon>Desulfovibrionales</taxon>
        <taxon>Desulfovibrionaceae</taxon>
        <taxon>Mailhella</taxon>
    </lineage>
</organism>
<evidence type="ECO:0000313" key="11">
    <source>
        <dbReference type="EMBL" id="HJD98392.1"/>
    </source>
</evidence>
<dbReference type="GO" id="GO:0003861">
    <property type="term" value="F:3-isopropylmalate dehydratase activity"/>
    <property type="evidence" value="ECO:0007669"/>
    <property type="project" value="UniProtKB-UniRule"/>
</dbReference>
<comment type="similarity">
    <text evidence="9">Belongs to the LeuD family. LeuD type 2 subfamily.</text>
</comment>
<name>A0A921AZ18_9BACT</name>
<keyword evidence="7 9" id="KW-0456">Lyase</keyword>
<dbReference type="Gene3D" id="3.20.19.10">
    <property type="entry name" value="Aconitase, domain 4"/>
    <property type="match status" value="1"/>
</dbReference>
<dbReference type="Pfam" id="PF00694">
    <property type="entry name" value="Aconitase_C"/>
    <property type="match status" value="1"/>
</dbReference>
<dbReference type="EC" id="4.2.1.33" evidence="9"/>
<accession>A0A921AZ18</accession>
<comment type="catalytic activity">
    <reaction evidence="1 9">
        <text>(2R,3S)-3-isopropylmalate = (2S)-2-isopropylmalate</text>
        <dbReference type="Rhea" id="RHEA:32287"/>
        <dbReference type="ChEBI" id="CHEBI:1178"/>
        <dbReference type="ChEBI" id="CHEBI:35121"/>
        <dbReference type="EC" id="4.2.1.33"/>
    </reaction>
</comment>
<dbReference type="EMBL" id="DYZA01000253">
    <property type="protein sequence ID" value="HJD98392.1"/>
    <property type="molecule type" value="Genomic_DNA"/>
</dbReference>
<dbReference type="InterPro" id="IPR015928">
    <property type="entry name" value="Aconitase/3IPM_dehydase_swvl"/>
</dbReference>
<comment type="caution">
    <text evidence="11">The sequence shown here is derived from an EMBL/GenBank/DDBJ whole genome shotgun (WGS) entry which is preliminary data.</text>
</comment>
<dbReference type="CDD" id="cd01577">
    <property type="entry name" value="IPMI_Swivel"/>
    <property type="match status" value="1"/>
</dbReference>
<dbReference type="GO" id="GO:0009098">
    <property type="term" value="P:L-leucine biosynthetic process"/>
    <property type="evidence" value="ECO:0007669"/>
    <property type="project" value="UniProtKB-UniRule"/>
</dbReference>
<dbReference type="NCBIfam" id="TIGR02087">
    <property type="entry name" value="LEUD_arch"/>
    <property type="match status" value="1"/>
</dbReference>
<evidence type="ECO:0000256" key="6">
    <source>
        <dbReference type="ARBA" id="ARBA00022605"/>
    </source>
</evidence>
<evidence type="ECO:0000256" key="8">
    <source>
        <dbReference type="ARBA" id="ARBA00023304"/>
    </source>
</evidence>
<reference evidence="11" key="1">
    <citation type="journal article" date="2021" name="PeerJ">
        <title>Extensive microbial diversity within the chicken gut microbiome revealed by metagenomics and culture.</title>
        <authorList>
            <person name="Gilroy R."/>
            <person name="Ravi A."/>
            <person name="Getino M."/>
            <person name="Pursley I."/>
            <person name="Horton D.L."/>
            <person name="Alikhan N.F."/>
            <person name="Baker D."/>
            <person name="Gharbi K."/>
            <person name="Hall N."/>
            <person name="Watson M."/>
            <person name="Adriaenssens E.M."/>
            <person name="Foster-Nyarko E."/>
            <person name="Jarju S."/>
            <person name="Secka A."/>
            <person name="Antonio M."/>
            <person name="Oren A."/>
            <person name="Chaudhuri R.R."/>
            <person name="La Ragione R."/>
            <person name="Hildebrand F."/>
            <person name="Pallen M.J."/>
        </authorList>
    </citation>
    <scope>NUCLEOTIDE SEQUENCE</scope>
    <source>
        <strain evidence="11">ChiGjej2B2-19336</strain>
    </source>
</reference>
<dbReference type="RefSeq" id="WP_304124273.1">
    <property type="nucleotide sequence ID" value="NZ_DYZA01000253.1"/>
</dbReference>
<dbReference type="Proteomes" id="UP000698963">
    <property type="component" value="Unassembled WGS sequence"/>
</dbReference>
<dbReference type="InterPro" id="IPR011827">
    <property type="entry name" value="LeuD_type2/HacB/DmdB"/>
</dbReference>
<comment type="subunit">
    <text evidence="4 9">Heterodimer of LeuC and LeuD.</text>
</comment>
<keyword evidence="8 9" id="KW-0100">Branched-chain amino acid biosynthesis</keyword>
<evidence type="ECO:0000256" key="7">
    <source>
        <dbReference type="ARBA" id="ARBA00023239"/>
    </source>
</evidence>
<dbReference type="InterPro" id="IPR033940">
    <property type="entry name" value="IPMI_Swivel"/>
</dbReference>